<proteinExistence type="predicted"/>
<feature type="transmembrane region" description="Helical" evidence="1">
    <location>
        <begin position="39"/>
        <end position="59"/>
    </location>
</feature>
<evidence type="ECO:0000256" key="1">
    <source>
        <dbReference type="SAM" id="Phobius"/>
    </source>
</evidence>
<gene>
    <name evidence="2" type="ORF">SAMN02910280_0146</name>
</gene>
<keyword evidence="1" id="KW-0472">Membrane</keyword>
<reference evidence="2 3" key="1">
    <citation type="submission" date="2016-11" db="EMBL/GenBank/DDBJ databases">
        <authorList>
            <person name="Jaros S."/>
            <person name="Januszkiewicz K."/>
            <person name="Wedrychowicz H."/>
        </authorList>
    </citation>
    <scope>NUCLEOTIDE SEQUENCE [LARGE SCALE GENOMIC DNA]</scope>
    <source>
        <strain evidence="2 3">YL228</strain>
    </source>
</reference>
<dbReference type="AlphaFoldDB" id="A0A1K1PUJ5"/>
<dbReference type="Proteomes" id="UP000183461">
    <property type="component" value="Unassembled WGS sequence"/>
</dbReference>
<accession>A0A1K1PUJ5</accession>
<evidence type="ECO:0000313" key="2">
    <source>
        <dbReference type="EMBL" id="SFW51328.1"/>
    </source>
</evidence>
<feature type="transmembrane region" description="Helical" evidence="1">
    <location>
        <begin position="12"/>
        <end position="33"/>
    </location>
</feature>
<name>A0A1K1PUJ5_RUMFL</name>
<sequence>MKKKDVTFTIGLTILMGVIWAVGELVMGLWLAVVPSAHIFWFALIVIITLGISVWHSMIEDNSDLEDPKRAKYERKVNKRKKN</sequence>
<protein>
    <recommendedName>
        <fullName evidence="4">Small Trp-rich protein</fullName>
    </recommendedName>
</protein>
<dbReference type="EMBL" id="FPIP01000011">
    <property type="protein sequence ID" value="SFW51328.1"/>
    <property type="molecule type" value="Genomic_DNA"/>
</dbReference>
<dbReference type="RefSeq" id="WP_072301310.1">
    <property type="nucleotide sequence ID" value="NZ_FPIP01000011.1"/>
</dbReference>
<evidence type="ECO:0000313" key="3">
    <source>
        <dbReference type="Proteomes" id="UP000183461"/>
    </source>
</evidence>
<evidence type="ECO:0008006" key="4">
    <source>
        <dbReference type="Google" id="ProtNLM"/>
    </source>
</evidence>
<organism evidence="2 3">
    <name type="scientific">Ruminococcus flavefaciens</name>
    <dbReference type="NCBI Taxonomy" id="1265"/>
    <lineage>
        <taxon>Bacteria</taxon>
        <taxon>Bacillati</taxon>
        <taxon>Bacillota</taxon>
        <taxon>Clostridia</taxon>
        <taxon>Eubacteriales</taxon>
        <taxon>Oscillospiraceae</taxon>
        <taxon>Ruminococcus</taxon>
    </lineage>
</organism>
<keyword evidence="1" id="KW-1133">Transmembrane helix</keyword>
<keyword evidence="1" id="KW-0812">Transmembrane</keyword>